<protein>
    <submittedName>
        <fullName evidence="1">Uncharacterized protein</fullName>
    </submittedName>
</protein>
<dbReference type="EMBL" id="FRAD01000011">
    <property type="protein sequence ID" value="SHJ99413.1"/>
    <property type="molecule type" value="Genomic_DNA"/>
</dbReference>
<gene>
    <name evidence="1" type="ORF">SAMN02745248_01504</name>
</gene>
<evidence type="ECO:0000313" key="1">
    <source>
        <dbReference type="EMBL" id="SHJ99413.1"/>
    </source>
</evidence>
<keyword evidence="2" id="KW-1185">Reference proteome</keyword>
<sequence length="137" mass="16268">MEIDLIEYIHIDGTTKPTWYETLGYLLEVKGTKFFNPIECHYKYLLGQGSDEYKTCVGDDRYKEIEQCLVKHFIPRIKKYGRRIKTSYDIKHMVQNKIGGYVSNETVKFILSMYKVPVAVIDRKDEAYPINLKYYFN</sequence>
<proteinExistence type="predicted"/>
<organism evidence="1 2">
    <name type="scientific">Hathewaya proteolytica DSM 3090</name>
    <dbReference type="NCBI Taxonomy" id="1121331"/>
    <lineage>
        <taxon>Bacteria</taxon>
        <taxon>Bacillati</taxon>
        <taxon>Bacillota</taxon>
        <taxon>Clostridia</taxon>
        <taxon>Eubacteriales</taxon>
        <taxon>Clostridiaceae</taxon>
        <taxon>Hathewaya</taxon>
    </lineage>
</organism>
<name>A0A1M6NUM5_9CLOT</name>
<dbReference type="AlphaFoldDB" id="A0A1M6NUM5"/>
<reference evidence="1 2" key="1">
    <citation type="submission" date="2016-11" db="EMBL/GenBank/DDBJ databases">
        <authorList>
            <person name="Jaros S."/>
            <person name="Januszkiewicz K."/>
            <person name="Wedrychowicz H."/>
        </authorList>
    </citation>
    <scope>NUCLEOTIDE SEQUENCE [LARGE SCALE GENOMIC DNA]</scope>
    <source>
        <strain evidence="1 2">DSM 3090</strain>
    </source>
</reference>
<evidence type="ECO:0000313" key="2">
    <source>
        <dbReference type="Proteomes" id="UP000183952"/>
    </source>
</evidence>
<dbReference type="STRING" id="1121331.SAMN02745248_01504"/>
<accession>A0A1M6NUM5</accession>
<dbReference type="Proteomes" id="UP000183952">
    <property type="component" value="Unassembled WGS sequence"/>
</dbReference>
<dbReference type="RefSeq" id="WP_072903469.1">
    <property type="nucleotide sequence ID" value="NZ_FRAD01000011.1"/>
</dbReference>